<dbReference type="Proteomes" id="UP000886998">
    <property type="component" value="Unassembled WGS sequence"/>
</dbReference>
<reference evidence="1" key="1">
    <citation type="submission" date="2020-08" db="EMBL/GenBank/DDBJ databases">
        <title>Multicomponent nature underlies the extraordinary mechanical properties of spider dragline silk.</title>
        <authorList>
            <person name="Kono N."/>
            <person name="Nakamura H."/>
            <person name="Mori M."/>
            <person name="Yoshida Y."/>
            <person name="Ohtoshi R."/>
            <person name="Malay A.D."/>
            <person name="Moran D.A.P."/>
            <person name="Tomita M."/>
            <person name="Numata K."/>
            <person name="Arakawa K."/>
        </authorList>
    </citation>
    <scope>NUCLEOTIDE SEQUENCE</scope>
</reference>
<organism evidence="1 2">
    <name type="scientific">Trichonephila inaurata madagascariensis</name>
    <dbReference type="NCBI Taxonomy" id="2747483"/>
    <lineage>
        <taxon>Eukaryota</taxon>
        <taxon>Metazoa</taxon>
        <taxon>Ecdysozoa</taxon>
        <taxon>Arthropoda</taxon>
        <taxon>Chelicerata</taxon>
        <taxon>Arachnida</taxon>
        <taxon>Araneae</taxon>
        <taxon>Araneomorphae</taxon>
        <taxon>Entelegynae</taxon>
        <taxon>Araneoidea</taxon>
        <taxon>Nephilidae</taxon>
        <taxon>Trichonephila</taxon>
        <taxon>Trichonephila inaurata</taxon>
    </lineage>
</organism>
<sequence>MKAGRPGYRRSSLVFLRLTRQIRNESVVSIFHDVCPKVTPPRRTIQTARNYAPEMVANRKRRWMMPNPWPTQVVDCEKV</sequence>
<protein>
    <submittedName>
        <fullName evidence="1">Uncharacterized protein</fullName>
    </submittedName>
</protein>
<evidence type="ECO:0000313" key="1">
    <source>
        <dbReference type="EMBL" id="GFY43658.1"/>
    </source>
</evidence>
<keyword evidence="2" id="KW-1185">Reference proteome</keyword>
<accession>A0A8X6WYJ0</accession>
<dbReference type="EMBL" id="BMAV01003802">
    <property type="protein sequence ID" value="GFY43658.1"/>
    <property type="molecule type" value="Genomic_DNA"/>
</dbReference>
<dbReference type="AlphaFoldDB" id="A0A8X6WYJ0"/>
<name>A0A8X6WYJ0_9ARAC</name>
<gene>
    <name evidence="1" type="ORF">TNIN_247381</name>
</gene>
<proteinExistence type="predicted"/>
<comment type="caution">
    <text evidence="1">The sequence shown here is derived from an EMBL/GenBank/DDBJ whole genome shotgun (WGS) entry which is preliminary data.</text>
</comment>
<evidence type="ECO:0000313" key="2">
    <source>
        <dbReference type="Proteomes" id="UP000886998"/>
    </source>
</evidence>